<accession>A0A5C4WXR6</accession>
<feature type="transmembrane region" description="Helical" evidence="7">
    <location>
        <begin position="137"/>
        <end position="159"/>
    </location>
</feature>
<comment type="catalytic activity">
    <reaction evidence="4">
        <text>a quinol + 2 Fe(III)-[cytochrome c](out) = a quinone + 2 Fe(II)-[cytochrome c](out) + 2 H(+)(out)</text>
        <dbReference type="Rhea" id="RHEA:11484"/>
        <dbReference type="Rhea" id="RHEA-COMP:10350"/>
        <dbReference type="Rhea" id="RHEA-COMP:14399"/>
        <dbReference type="ChEBI" id="CHEBI:15378"/>
        <dbReference type="ChEBI" id="CHEBI:24646"/>
        <dbReference type="ChEBI" id="CHEBI:29033"/>
        <dbReference type="ChEBI" id="CHEBI:29034"/>
        <dbReference type="ChEBI" id="CHEBI:132124"/>
        <dbReference type="EC" id="7.1.1.8"/>
    </reaction>
</comment>
<evidence type="ECO:0000256" key="2">
    <source>
        <dbReference type="ARBA" id="ARBA00012951"/>
    </source>
</evidence>
<dbReference type="InterPro" id="IPR005797">
    <property type="entry name" value="Cyt_b/b6_N"/>
</dbReference>
<dbReference type="PANTHER" id="PTHR19271">
    <property type="entry name" value="CYTOCHROME B"/>
    <property type="match status" value="1"/>
</dbReference>
<dbReference type="SUPFAM" id="SSF81648">
    <property type="entry name" value="a domain/subunit of cytochrome bc1 complex (Ubiquinol-cytochrome c reductase)"/>
    <property type="match status" value="1"/>
</dbReference>
<keyword evidence="7" id="KW-1133">Transmembrane helix</keyword>
<keyword evidence="7" id="KW-0472">Membrane</keyword>
<feature type="transmembrane region" description="Helical" evidence="7">
    <location>
        <begin position="45"/>
        <end position="62"/>
    </location>
</feature>
<sequence length="491" mass="53335">MIARMIARAGLRWMDRRLRAAALTREALAKVFPDHWSFMLGEIALYSFVTLVLTGVFLSLFFDPSTAETIYGGSYGPLRGSSVSAAYASAIELSFDIRGGLLFRQVHHWSALIFLAAIAIHACRIFFTGAFRTPREINWLVGVTLLLTSLANGFIGYSLLDDLLSGSGLRIGYSTFLSIPIVGTWVAYLVFGGEFPGDRVIPRFFSLHILLLPALIAGLIGAHMAILVRQKHSQFPGPGRNDHNVVGSKMWPTYAFRSLGLLSAVLAVSFGLGALVQVNPVWVWGPFSPSAGTTPAQPDWFLGWVEGLLRLFPAVEFRVLGYLVPSPFLPGVALPVLMVVALYAWPWLDRLVTGDRERHQVLDRVRDRPGRTAAGVWAVSLVVLLTFAASDDLVARGLSVPVQDYVVALRVVVLVVPVICGAVAYVLARALRGHPGSRLTTMEPRQIAGVLGLRRPEARRPPAPPGPRAERPAVPSEDAPDVVDSGSRHGG</sequence>
<feature type="transmembrane region" description="Helical" evidence="7">
    <location>
        <begin position="328"/>
        <end position="348"/>
    </location>
</feature>
<organism evidence="9 10">
    <name type="scientific">Nonomuraea phyllanthi</name>
    <dbReference type="NCBI Taxonomy" id="2219224"/>
    <lineage>
        <taxon>Bacteria</taxon>
        <taxon>Bacillati</taxon>
        <taxon>Actinomycetota</taxon>
        <taxon>Actinomycetes</taxon>
        <taxon>Streptosporangiales</taxon>
        <taxon>Streptosporangiaceae</taxon>
        <taxon>Nonomuraea</taxon>
    </lineage>
</organism>
<dbReference type="GO" id="GO:0016491">
    <property type="term" value="F:oxidoreductase activity"/>
    <property type="evidence" value="ECO:0007669"/>
    <property type="project" value="InterPro"/>
</dbReference>
<feature type="transmembrane region" description="Helical" evidence="7">
    <location>
        <begin position="111"/>
        <end position="131"/>
    </location>
</feature>
<dbReference type="Proteomes" id="UP000312512">
    <property type="component" value="Unassembled WGS sequence"/>
</dbReference>
<evidence type="ECO:0000259" key="8">
    <source>
        <dbReference type="PROSITE" id="PS51002"/>
    </source>
</evidence>
<dbReference type="EC" id="7.1.1.8" evidence="2"/>
<name>A0A5C4WXR6_9ACTN</name>
<dbReference type="GO" id="GO:0016020">
    <property type="term" value="C:membrane"/>
    <property type="evidence" value="ECO:0007669"/>
    <property type="project" value="InterPro"/>
</dbReference>
<dbReference type="InterPro" id="IPR036150">
    <property type="entry name" value="Cyt_b/b6_C_sf"/>
</dbReference>
<feature type="transmembrane region" description="Helical" evidence="7">
    <location>
        <begin position="407"/>
        <end position="428"/>
    </location>
</feature>
<feature type="transmembrane region" description="Helical" evidence="7">
    <location>
        <begin position="259"/>
        <end position="278"/>
    </location>
</feature>
<dbReference type="InterPro" id="IPR016174">
    <property type="entry name" value="Di-haem_cyt_TM"/>
</dbReference>
<feature type="region of interest" description="Disordered" evidence="6">
    <location>
        <begin position="450"/>
        <end position="491"/>
    </location>
</feature>
<dbReference type="AlphaFoldDB" id="A0A5C4WXR6"/>
<reference evidence="9 10" key="1">
    <citation type="submission" date="2019-10" db="EMBL/GenBank/DDBJ databases">
        <title>Nonomuraea sp. nov., isolated from Phyllanthus amarus.</title>
        <authorList>
            <person name="Klykleung N."/>
            <person name="Tanasupawat S."/>
        </authorList>
    </citation>
    <scope>NUCLEOTIDE SEQUENCE [LARGE SCALE GENOMIC DNA]</scope>
    <source>
        <strain evidence="9 10">PA1-10</strain>
    </source>
</reference>
<dbReference type="GO" id="GO:0022904">
    <property type="term" value="P:respiratory electron transport chain"/>
    <property type="evidence" value="ECO:0007669"/>
    <property type="project" value="InterPro"/>
</dbReference>
<feature type="transmembrane region" description="Helical" evidence="7">
    <location>
        <begin position="171"/>
        <end position="191"/>
    </location>
</feature>
<protein>
    <recommendedName>
        <fullName evidence="3">Cytochrome bc1 complex cytochrome b subunit</fullName>
        <ecNumber evidence="2">7.1.1.8</ecNumber>
    </recommendedName>
    <alternativeName>
        <fullName evidence="5">Cytochrome bc1 reductase complex subunit QcrB</fullName>
    </alternativeName>
</protein>
<comment type="caution">
    <text evidence="9">The sequence shown here is derived from an EMBL/GenBank/DDBJ whole genome shotgun (WGS) entry which is preliminary data.</text>
</comment>
<dbReference type="PROSITE" id="PS51002">
    <property type="entry name" value="CYTB_NTER"/>
    <property type="match status" value="1"/>
</dbReference>
<keyword evidence="10" id="KW-1185">Reference proteome</keyword>
<dbReference type="Pfam" id="PF13631">
    <property type="entry name" value="Cytochrom_B_N_2"/>
    <property type="match status" value="1"/>
</dbReference>
<feature type="transmembrane region" description="Helical" evidence="7">
    <location>
        <begin position="203"/>
        <end position="228"/>
    </location>
</feature>
<evidence type="ECO:0000256" key="3">
    <source>
        <dbReference type="ARBA" id="ARBA00016116"/>
    </source>
</evidence>
<dbReference type="PANTHER" id="PTHR19271:SF16">
    <property type="entry name" value="CYTOCHROME B"/>
    <property type="match status" value="1"/>
</dbReference>
<dbReference type="OrthoDB" id="9804503at2"/>
<dbReference type="RefSeq" id="WP_139628103.1">
    <property type="nucleotide sequence ID" value="NZ_VDLX02000001.1"/>
</dbReference>
<dbReference type="SUPFAM" id="SSF81342">
    <property type="entry name" value="Transmembrane di-heme cytochromes"/>
    <property type="match status" value="1"/>
</dbReference>
<evidence type="ECO:0000256" key="5">
    <source>
        <dbReference type="ARBA" id="ARBA00029568"/>
    </source>
</evidence>
<dbReference type="InterPro" id="IPR027387">
    <property type="entry name" value="Cytb/b6-like_sf"/>
</dbReference>
<dbReference type="Gene3D" id="1.20.810.10">
    <property type="entry name" value="Cytochrome Bc1 Complex, Chain C"/>
    <property type="match status" value="1"/>
</dbReference>
<evidence type="ECO:0000313" key="10">
    <source>
        <dbReference type="Proteomes" id="UP000312512"/>
    </source>
</evidence>
<comment type="cofactor">
    <cofactor evidence="1">
        <name>heme</name>
        <dbReference type="ChEBI" id="CHEBI:30413"/>
    </cofactor>
</comment>
<keyword evidence="7" id="KW-0812">Transmembrane</keyword>
<proteinExistence type="predicted"/>
<dbReference type="GO" id="GO:0008121">
    <property type="term" value="F:quinol-cytochrome-c reductase activity"/>
    <property type="evidence" value="ECO:0007669"/>
    <property type="project" value="UniProtKB-EC"/>
</dbReference>
<feature type="transmembrane region" description="Helical" evidence="7">
    <location>
        <begin position="369"/>
        <end position="387"/>
    </location>
</feature>
<feature type="domain" description="Cytochrome b/b6 N-terminal region profile" evidence="8">
    <location>
        <begin position="10"/>
        <end position="236"/>
    </location>
</feature>
<evidence type="ECO:0000313" key="9">
    <source>
        <dbReference type="EMBL" id="KAB8197419.1"/>
    </source>
</evidence>
<dbReference type="EMBL" id="VDLX02000001">
    <property type="protein sequence ID" value="KAB8197419.1"/>
    <property type="molecule type" value="Genomic_DNA"/>
</dbReference>
<evidence type="ECO:0000256" key="7">
    <source>
        <dbReference type="SAM" id="Phobius"/>
    </source>
</evidence>
<evidence type="ECO:0000256" key="4">
    <source>
        <dbReference type="ARBA" id="ARBA00029351"/>
    </source>
</evidence>
<evidence type="ECO:0000256" key="1">
    <source>
        <dbReference type="ARBA" id="ARBA00001971"/>
    </source>
</evidence>
<gene>
    <name evidence="9" type="ORF">FH608_002345</name>
</gene>
<evidence type="ECO:0000256" key="6">
    <source>
        <dbReference type="SAM" id="MobiDB-lite"/>
    </source>
</evidence>